<protein>
    <recommendedName>
        <fullName evidence="1">NAD(P)-binding domain-containing protein</fullName>
    </recommendedName>
</protein>
<reference evidence="2 3" key="1">
    <citation type="journal article" date="2024" name="Nat. Commun.">
        <title>Phylogenomics reveals the evolutionary origins of lichenization in chlorophyte algae.</title>
        <authorList>
            <person name="Puginier C."/>
            <person name="Libourel C."/>
            <person name="Otte J."/>
            <person name="Skaloud P."/>
            <person name="Haon M."/>
            <person name="Grisel S."/>
            <person name="Petersen M."/>
            <person name="Berrin J.G."/>
            <person name="Delaux P.M."/>
            <person name="Dal Grande F."/>
            <person name="Keller J."/>
        </authorList>
    </citation>
    <scope>NUCLEOTIDE SEQUENCE [LARGE SCALE GENOMIC DNA]</scope>
    <source>
        <strain evidence="2 3">SAG 2043</strain>
    </source>
</reference>
<name>A0AAW1Q4M8_9CHLO</name>
<dbReference type="CDD" id="cd05243">
    <property type="entry name" value="SDR_a5"/>
    <property type="match status" value="1"/>
</dbReference>
<feature type="domain" description="NAD(P)-binding" evidence="1">
    <location>
        <begin position="42"/>
        <end position="256"/>
    </location>
</feature>
<dbReference type="AlphaFoldDB" id="A0AAW1Q4M8"/>
<gene>
    <name evidence="2" type="ORF">WJX72_011179</name>
</gene>
<evidence type="ECO:0000259" key="1">
    <source>
        <dbReference type="Pfam" id="PF13460"/>
    </source>
</evidence>
<organism evidence="2 3">
    <name type="scientific">[Myrmecia] bisecta</name>
    <dbReference type="NCBI Taxonomy" id="41462"/>
    <lineage>
        <taxon>Eukaryota</taxon>
        <taxon>Viridiplantae</taxon>
        <taxon>Chlorophyta</taxon>
        <taxon>core chlorophytes</taxon>
        <taxon>Trebouxiophyceae</taxon>
        <taxon>Trebouxiales</taxon>
        <taxon>Trebouxiaceae</taxon>
        <taxon>Myrmecia</taxon>
    </lineage>
</organism>
<accession>A0AAW1Q4M8</accession>
<sequence length="290" mass="31044">MSSLQHSQRLLANRSYAKASRPSRLAIVAGSLEPGAKVLVAGATGGVGQLVTAKLLDRGYKVRAISRSQEKVQQVFGANPPAGLEVVFGDARESSNLESFVDGVDAVCCCTGTTAFPSNRWKGNNGPKQTDYEGVKNLVTACLGQAYGPKAHIKRFLLVSSAGVERSGKFPYVILNLFGVLKWKGEGEKVLLASGLPYTILRPGRLTDGPYTSYDLNTLLQATSGTRRDVQMSPREDLDGETSRLTVAEALVQALALPETEDRVYSLTSTEGDGPGSDTAKWRALFSKCN</sequence>
<dbReference type="Gene3D" id="3.40.50.720">
    <property type="entry name" value="NAD(P)-binding Rossmann-like Domain"/>
    <property type="match status" value="1"/>
</dbReference>
<dbReference type="PANTHER" id="PTHR15020:SF50">
    <property type="entry name" value="UPF0659 PROTEIN YMR090W"/>
    <property type="match status" value="1"/>
</dbReference>
<dbReference type="SUPFAM" id="SSF51735">
    <property type="entry name" value="NAD(P)-binding Rossmann-fold domains"/>
    <property type="match status" value="1"/>
</dbReference>
<comment type="caution">
    <text evidence="2">The sequence shown here is derived from an EMBL/GenBank/DDBJ whole genome shotgun (WGS) entry which is preliminary data.</text>
</comment>
<dbReference type="Proteomes" id="UP001489004">
    <property type="component" value="Unassembled WGS sequence"/>
</dbReference>
<dbReference type="InterPro" id="IPR016040">
    <property type="entry name" value="NAD(P)-bd_dom"/>
</dbReference>
<evidence type="ECO:0000313" key="2">
    <source>
        <dbReference type="EMBL" id="KAK9817215.1"/>
    </source>
</evidence>
<dbReference type="InterPro" id="IPR036291">
    <property type="entry name" value="NAD(P)-bd_dom_sf"/>
</dbReference>
<evidence type="ECO:0000313" key="3">
    <source>
        <dbReference type="Proteomes" id="UP001489004"/>
    </source>
</evidence>
<keyword evidence="3" id="KW-1185">Reference proteome</keyword>
<dbReference type="EMBL" id="JALJOR010000005">
    <property type="protein sequence ID" value="KAK9817215.1"/>
    <property type="molecule type" value="Genomic_DNA"/>
</dbReference>
<dbReference type="PANTHER" id="PTHR15020">
    <property type="entry name" value="FLAVIN REDUCTASE-RELATED"/>
    <property type="match status" value="1"/>
</dbReference>
<dbReference type="Pfam" id="PF13460">
    <property type="entry name" value="NAD_binding_10"/>
    <property type="match status" value="1"/>
</dbReference>
<proteinExistence type="predicted"/>